<keyword evidence="2" id="KW-1185">Reference proteome</keyword>
<reference evidence="1" key="1">
    <citation type="journal article" date="2022" name="Int. J. Syst. Evol. Microbiol.">
        <title>Granulimonas faecalis gen. nov., sp. nov., and Leptogranulimonas caecicola gen. nov., sp. nov., novel lactate-producing Atopobiaceae bacteria isolated from mouse intestines, and an emended description of the family Atopobiaceae.</title>
        <authorList>
            <person name="Morinaga K."/>
            <person name="Kusada H."/>
            <person name="Sakamoto S."/>
            <person name="Murakami T."/>
            <person name="Toyoda A."/>
            <person name="Mori H."/>
            <person name="Meng X.Y."/>
            <person name="Takashino M."/>
            <person name="Murotomi K."/>
            <person name="Tamaki H."/>
        </authorList>
    </citation>
    <scope>NUCLEOTIDE SEQUENCE</scope>
    <source>
        <strain evidence="1">OPF53</strain>
    </source>
</reference>
<accession>A0AAV5B6I1</accession>
<dbReference type="Pfam" id="PF09719">
    <property type="entry name" value="C_GCAxxG_C_C"/>
    <property type="match status" value="1"/>
</dbReference>
<dbReference type="NCBIfam" id="TIGR01909">
    <property type="entry name" value="C_GCAxxG_C_C"/>
    <property type="match status" value="1"/>
</dbReference>
<protein>
    <recommendedName>
        <fullName evidence="3">C_GCAxxG_C_C family redox protein</fullName>
    </recommendedName>
</protein>
<comment type="caution">
    <text evidence="1">The sequence shown here is derived from an EMBL/GenBank/DDBJ whole genome shotgun (WGS) entry which is preliminary data.</text>
</comment>
<dbReference type="InterPro" id="IPR036280">
    <property type="entry name" value="Multihaem_cyt_sf"/>
</dbReference>
<sequence>MNIGAVAVSPNKVVRDAEENYRGGFFCCEALMGAVCDIFDLDVADDVVAMSSAMAVGMGRSGCVCGALNGGVMALGMFFGRTTPDGPADPKVRRAMALSNELHDWFRANNGKNAVCCRVLTRGMDMAAGEHRGQCIVLTGLCAWKVADIVCRELAIENLDG</sequence>
<dbReference type="InterPro" id="IPR010181">
    <property type="entry name" value="CGCAxxGCC_motif"/>
</dbReference>
<proteinExistence type="predicted"/>
<dbReference type="SUPFAM" id="SSF48695">
    <property type="entry name" value="Multiheme cytochromes"/>
    <property type="match status" value="1"/>
</dbReference>
<name>A0AAV5B6I1_9ACTN</name>
<evidence type="ECO:0008006" key="3">
    <source>
        <dbReference type="Google" id="ProtNLM"/>
    </source>
</evidence>
<dbReference type="AlphaFoldDB" id="A0AAV5B6I1"/>
<evidence type="ECO:0000313" key="1">
    <source>
        <dbReference type="EMBL" id="GJM56005.1"/>
    </source>
</evidence>
<dbReference type="EMBL" id="BQKC01000001">
    <property type="protein sequence ID" value="GJM56005.1"/>
    <property type="molecule type" value="Genomic_DNA"/>
</dbReference>
<dbReference type="Proteomes" id="UP001055025">
    <property type="component" value="Unassembled WGS sequence"/>
</dbReference>
<evidence type="ECO:0000313" key="2">
    <source>
        <dbReference type="Proteomes" id="UP001055025"/>
    </source>
</evidence>
<gene>
    <name evidence="1" type="ORF">ATOP_16600</name>
</gene>
<organism evidence="1 2">
    <name type="scientific">Granulimonas faecalis</name>
    <dbReference type="NCBI Taxonomy" id="2894155"/>
    <lineage>
        <taxon>Bacteria</taxon>
        <taxon>Bacillati</taxon>
        <taxon>Actinomycetota</taxon>
        <taxon>Coriobacteriia</taxon>
        <taxon>Coriobacteriales</taxon>
        <taxon>Kribbibacteriaceae</taxon>
        <taxon>Granulimonas</taxon>
    </lineage>
</organism>
<dbReference type="RefSeq" id="WP_265590996.1">
    <property type="nucleotide sequence ID" value="NZ_BQKC01000001.1"/>
</dbReference>